<evidence type="ECO:0000259" key="2">
    <source>
        <dbReference type="Pfam" id="PF12706"/>
    </source>
</evidence>
<dbReference type="Pfam" id="PF12706">
    <property type="entry name" value="Lactamase_B_2"/>
    <property type="match status" value="1"/>
</dbReference>
<sequence>MAALLGLAALASDGDSAGGVPAHHTGQGFRNLHGEAAVHKGLWPYLKMKWWDSPFPVPGPHAALAVAPLDRGLLQAPAHPLQVTWLGHATALIQSQGMNVLTDPVLGERASPLPFIGPRRYTPAPARLEDLPTLQVVLISHNHYDHLERETVARLGDRVCWLVPLGLGDWFARLGVHRVVELDWWQSTQVGDMRFTLTPTQHWSRRGLLDTDRTLWGGWAMEHHGQRIWFGGDTGYAQPLFQAIGQRLGPFDLALIPIGGYGPRDFMQDKHVDPDQAVRIHRDLGARRSVGIHWGTFVLTAEPLDEPPHLLAEALERQGVAADAFTTEPPGRTLAVPLPPLPPARPTASSASPSDLQPANPMGAPHRADQGCHP</sequence>
<dbReference type="GO" id="GO:0005737">
    <property type="term" value="C:cytoplasm"/>
    <property type="evidence" value="ECO:0007669"/>
    <property type="project" value="TreeGrafter"/>
</dbReference>
<dbReference type="PANTHER" id="PTHR15032:SF4">
    <property type="entry name" value="N-ACYL-PHOSPHATIDYLETHANOLAMINE-HYDROLYZING PHOSPHOLIPASE D"/>
    <property type="match status" value="1"/>
</dbReference>
<keyword evidence="3" id="KW-0378">Hydrolase</keyword>
<dbReference type="AlphaFoldDB" id="A0A7C9PHG3"/>
<proteinExistence type="predicted"/>
<dbReference type="EMBL" id="JAAGOH010000012">
    <property type="protein sequence ID" value="NDY91829.1"/>
    <property type="molecule type" value="Genomic_DNA"/>
</dbReference>
<feature type="region of interest" description="Disordered" evidence="1">
    <location>
        <begin position="327"/>
        <end position="374"/>
    </location>
</feature>
<dbReference type="Proteomes" id="UP000484255">
    <property type="component" value="Unassembled WGS sequence"/>
</dbReference>
<protein>
    <submittedName>
        <fullName evidence="3">MBL fold metallo-hydrolase</fullName>
    </submittedName>
</protein>
<organism evidence="3 4">
    <name type="scientific">Ideonella livida</name>
    <dbReference type="NCBI Taxonomy" id="2707176"/>
    <lineage>
        <taxon>Bacteria</taxon>
        <taxon>Pseudomonadati</taxon>
        <taxon>Pseudomonadota</taxon>
        <taxon>Betaproteobacteria</taxon>
        <taxon>Burkholderiales</taxon>
        <taxon>Sphaerotilaceae</taxon>
        <taxon>Ideonella</taxon>
    </lineage>
</organism>
<dbReference type="Gene3D" id="3.60.15.10">
    <property type="entry name" value="Ribonuclease Z/Hydroxyacylglutathione hydrolase-like"/>
    <property type="match status" value="1"/>
</dbReference>
<dbReference type="PANTHER" id="PTHR15032">
    <property type="entry name" value="N-ACYL-PHOSPHATIDYLETHANOLAMINE-HYDROLYZING PHOSPHOLIPASE D"/>
    <property type="match status" value="1"/>
</dbReference>
<comment type="caution">
    <text evidence="3">The sequence shown here is derived from an EMBL/GenBank/DDBJ whole genome shotgun (WGS) entry which is preliminary data.</text>
</comment>
<evidence type="ECO:0000313" key="3">
    <source>
        <dbReference type="EMBL" id="NDY91829.1"/>
    </source>
</evidence>
<dbReference type="InterPro" id="IPR001279">
    <property type="entry name" value="Metallo-B-lactamas"/>
</dbReference>
<evidence type="ECO:0000256" key="1">
    <source>
        <dbReference type="SAM" id="MobiDB-lite"/>
    </source>
</evidence>
<dbReference type="RefSeq" id="WP_163457682.1">
    <property type="nucleotide sequence ID" value="NZ_JAAGOH010000012.1"/>
</dbReference>
<keyword evidence="4" id="KW-1185">Reference proteome</keyword>
<feature type="domain" description="Metallo-beta-lactamase" evidence="2">
    <location>
        <begin position="99"/>
        <end position="294"/>
    </location>
</feature>
<name>A0A7C9PHG3_9BURK</name>
<accession>A0A7C9PHG3</accession>
<evidence type="ECO:0000313" key="4">
    <source>
        <dbReference type="Proteomes" id="UP000484255"/>
    </source>
</evidence>
<dbReference type="GO" id="GO:0016787">
    <property type="term" value="F:hydrolase activity"/>
    <property type="evidence" value="ECO:0007669"/>
    <property type="project" value="UniProtKB-KW"/>
</dbReference>
<dbReference type="SUPFAM" id="SSF56281">
    <property type="entry name" value="Metallo-hydrolase/oxidoreductase"/>
    <property type="match status" value="1"/>
</dbReference>
<reference evidence="3 4" key="1">
    <citation type="submission" date="2020-02" db="EMBL/GenBank/DDBJ databases">
        <title>Ideonella bacterium strain TBM-1.</title>
        <authorList>
            <person name="Chen W.-M."/>
        </authorList>
    </citation>
    <scope>NUCLEOTIDE SEQUENCE [LARGE SCALE GENOMIC DNA]</scope>
    <source>
        <strain evidence="3 4">TBM-1</strain>
    </source>
</reference>
<gene>
    <name evidence="3" type="ORF">G3A44_11595</name>
</gene>
<dbReference type="InterPro" id="IPR036866">
    <property type="entry name" value="RibonucZ/Hydroxyglut_hydro"/>
</dbReference>